<reference evidence="3" key="1">
    <citation type="journal article" date="2023" name="J. Vet. Diagn. Invest.">
        <title>Oxytetracycline-resistant Paenibacillus larvae identified in commercial beekeeping operations in Saskatchewan using pooled honey sampling.</title>
        <authorList>
            <person name="Obshta O."/>
            <person name="Zabrodski M.W."/>
            <person name="Soomro T."/>
            <person name="Wilson G."/>
            <person name="Masood F."/>
            <person name="Thebeau J."/>
            <person name="Silva M.C.B."/>
            <person name="Biganski S."/>
            <person name="Kozii I.V."/>
            <person name="Koziy R.V."/>
            <person name="Raza M.F."/>
            <person name="Jose M.S."/>
            <person name="Simko E."/>
            <person name="Wood S.C."/>
        </authorList>
    </citation>
    <scope>NUCLEOTIDE SEQUENCE</scope>
    <source>
        <strain evidence="3">PL001</strain>
    </source>
</reference>
<comment type="caution">
    <text evidence="3">The sequence shown here is derived from an EMBL/GenBank/DDBJ whole genome shotgun (WGS) entry which is preliminary data.</text>
</comment>
<dbReference type="AlphaFoldDB" id="A0AAP5JSC7"/>
<gene>
    <name evidence="3" type="ORF">P7H09_06290</name>
</gene>
<keyword evidence="1" id="KW-1133">Transmembrane helix</keyword>
<feature type="transmembrane region" description="Helical" evidence="1">
    <location>
        <begin position="135"/>
        <end position="151"/>
    </location>
</feature>
<evidence type="ECO:0000313" key="3">
    <source>
        <dbReference type="EMBL" id="MDT2250987.1"/>
    </source>
</evidence>
<feature type="chain" id="PRO_5042944531" evidence="2">
    <location>
        <begin position="25"/>
        <end position="159"/>
    </location>
</feature>
<reference evidence="3" key="2">
    <citation type="submission" date="2023-03" db="EMBL/GenBank/DDBJ databases">
        <authorList>
            <person name="Obshta O."/>
            <person name="Zabrodski M.W."/>
            <person name="Soomro T."/>
            <person name="Wilson G."/>
            <person name="Masood F."/>
            <person name="Thebeau J."/>
            <person name="Bezerra Da Silva M.C."/>
            <person name="Raza F."/>
            <person name="Biganski S."/>
            <person name="Jose M."/>
            <person name="Camilli M."/>
            <person name="Kozii I.V."/>
            <person name="Kozii R.V."/>
            <person name="Simko E."/>
            <person name="Wood S.C."/>
        </authorList>
    </citation>
    <scope>NUCLEOTIDE SEQUENCE</scope>
    <source>
        <strain evidence="3">PL001</strain>
    </source>
</reference>
<evidence type="ECO:0000313" key="4">
    <source>
        <dbReference type="Proteomes" id="UP001259239"/>
    </source>
</evidence>
<organism evidence="3 4">
    <name type="scientific">Paenibacillus larvae</name>
    <dbReference type="NCBI Taxonomy" id="1464"/>
    <lineage>
        <taxon>Bacteria</taxon>
        <taxon>Bacillati</taxon>
        <taxon>Bacillota</taxon>
        <taxon>Bacilli</taxon>
        <taxon>Bacillales</taxon>
        <taxon>Paenibacillaceae</taxon>
        <taxon>Paenibacillus</taxon>
    </lineage>
</organism>
<evidence type="ECO:0000256" key="1">
    <source>
        <dbReference type="SAM" id="Phobius"/>
    </source>
</evidence>
<dbReference type="Proteomes" id="UP001259239">
    <property type="component" value="Unassembled WGS sequence"/>
</dbReference>
<feature type="signal peptide" evidence="2">
    <location>
        <begin position="1"/>
        <end position="24"/>
    </location>
</feature>
<dbReference type="RefSeq" id="WP_036655973.1">
    <property type="nucleotide sequence ID" value="NZ_JAMDNN010000041.1"/>
</dbReference>
<sequence>MKKLRSIALTAALVSSLAVGGAASANTAASSGNVSATPKPTPSTVGGYTTNGYNYMTNPNQYPSGGPYTNYVTGQGTPNVRTGIYGGYTGTTGGVNGTSNMMDRASTTGYTPKGVNANTYRPYTTNGTRTNTANYGWLGLLGLFGLAGFGGRNRERTRK</sequence>
<dbReference type="EMBL" id="JARQGV010000004">
    <property type="protein sequence ID" value="MDT2250987.1"/>
    <property type="molecule type" value="Genomic_DNA"/>
</dbReference>
<name>A0AAP5JSC7_9BACL</name>
<dbReference type="NCBIfam" id="NF038039">
    <property type="entry name" value="WGxxGxxG-CTERM"/>
    <property type="match status" value="1"/>
</dbReference>
<dbReference type="NCBIfam" id="NF041742">
    <property type="entry name" value="WGxxGxxG_fam"/>
    <property type="match status" value="1"/>
</dbReference>
<keyword evidence="1" id="KW-0812">Transmembrane</keyword>
<keyword evidence="1" id="KW-0472">Membrane</keyword>
<dbReference type="GeneID" id="64217471"/>
<proteinExistence type="predicted"/>
<accession>A0AAP5JSC7</accession>
<protein>
    <submittedName>
        <fullName evidence="3">WGxxGxxG-CTERM domain-containing protein</fullName>
    </submittedName>
</protein>
<keyword evidence="2" id="KW-0732">Signal</keyword>
<evidence type="ECO:0000256" key="2">
    <source>
        <dbReference type="SAM" id="SignalP"/>
    </source>
</evidence>